<evidence type="ECO:0000313" key="1">
    <source>
        <dbReference type="EMBL" id="EHB91903.1"/>
    </source>
</evidence>
<proteinExistence type="predicted"/>
<gene>
    <name evidence="1" type="ORF">HMPREF9450_01952</name>
</gene>
<dbReference type="InterPro" id="IPR015082">
    <property type="entry name" value="DUF1896"/>
</dbReference>
<dbReference type="Pfam" id="PF08989">
    <property type="entry name" value="DUF1896"/>
    <property type="match status" value="1"/>
</dbReference>
<dbReference type="Proteomes" id="UP000006008">
    <property type="component" value="Unassembled WGS sequence"/>
</dbReference>
<name>G5HBD7_9BACT</name>
<accession>G5HBD7</accession>
<dbReference type="SUPFAM" id="SSF140753">
    <property type="entry name" value="PG0816-like"/>
    <property type="match status" value="1"/>
</dbReference>
<organism evidence="1 2">
    <name type="scientific">Alistipes indistinctus YIT 12060</name>
    <dbReference type="NCBI Taxonomy" id="742725"/>
    <lineage>
        <taxon>Bacteria</taxon>
        <taxon>Pseudomonadati</taxon>
        <taxon>Bacteroidota</taxon>
        <taxon>Bacteroidia</taxon>
        <taxon>Bacteroidales</taxon>
        <taxon>Rikenellaceae</taxon>
        <taxon>Alistipes</taxon>
    </lineage>
</organism>
<keyword evidence="2" id="KW-1185">Reference proteome</keyword>
<dbReference type="Gene3D" id="1.10.8.330">
    <property type="entry name" value="PG0816-like"/>
    <property type="match status" value="1"/>
</dbReference>
<dbReference type="STRING" id="742725.HMPREF9450_01952"/>
<dbReference type="AlphaFoldDB" id="G5HBD7"/>
<dbReference type="PATRIC" id="fig|742725.3.peg.2048"/>
<dbReference type="EMBL" id="ADLD01000013">
    <property type="protein sequence ID" value="EHB91903.1"/>
    <property type="molecule type" value="Genomic_DNA"/>
</dbReference>
<sequence>MEKKRSIPTQSAYMRRLESYLADRHPGLVGAKKLIHTRSEKAMFTYLRMIEAGYSASEARKRADTVLYEGLIFSKFDTVRCILATEFPTIPAT</sequence>
<dbReference type="InterPro" id="IPR036297">
    <property type="entry name" value="PG0816-like_sf"/>
</dbReference>
<comment type="caution">
    <text evidence="1">The sequence shown here is derived from an EMBL/GenBank/DDBJ whole genome shotgun (WGS) entry which is preliminary data.</text>
</comment>
<dbReference type="HOGENOM" id="CLU_2393356_0_0_10"/>
<dbReference type="OrthoDB" id="1079392at2"/>
<evidence type="ECO:0000313" key="2">
    <source>
        <dbReference type="Proteomes" id="UP000006008"/>
    </source>
</evidence>
<reference evidence="1 2" key="1">
    <citation type="submission" date="2011-08" db="EMBL/GenBank/DDBJ databases">
        <title>The Genome Sequence of Alistipes indistinctus YIT 12060.</title>
        <authorList>
            <consortium name="The Broad Institute Genome Sequencing Platform"/>
            <person name="Earl A."/>
            <person name="Ward D."/>
            <person name="Feldgarden M."/>
            <person name="Gevers D."/>
            <person name="Morotomi M."/>
            <person name="Young S.K."/>
            <person name="Zeng Q."/>
            <person name="Gargeya S."/>
            <person name="Fitzgerald M."/>
            <person name="Haas B."/>
            <person name="Abouelleil A."/>
            <person name="Alvarado L."/>
            <person name="Arachchi H.M."/>
            <person name="Berlin A."/>
            <person name="Brown A."/>
            <person name="Chapman S.B."/>
            <person name="Chen Z."/>
            <person name="Dunbar C."/>
            <person name="Freedman E."/>
            <person name="Gearin G."/>
            <person name="Gellesch M."/>
            <person name="Goldberg J."/>
            <person name="Griggs A."/>
            <person name="Gujja S."/>
            <person name="Heiman D."/>
            <person name="Howarth C."/>
            <person name="Larson L."/>
            <person name="Lui A."/>
            <person name="MacDonald P.J.P."/>
            <person name="Montmayeur A."/>
            <person name="Murphy C."/>
            <person name="Neiman D."/>
            <person name="Pearson M."/>
            <person name="Priest M."/>
            <person name="Roberts A."/>
            <person name="Saif S."/>
            <person name="Shea T."/>
            <person name="Shenoy N."/>
            <person name="Sisk P."/>
            <person name="Stolte C."/>
            <person name="Sykes S."/>
            <person name="Wortman J."/>
            <person name="Nusbaum C."/>
            <person name="Birren B."/>
        </authorList>
    </citation>
    <scope>NUCLEOTIDE SEQUENCE [LARGE SCALE GENOMIC DNA]</scope>
    <source>
        <strain evidence="1 2">YIT 12060</strain>
    </source>
</reference>
<protein>
    <submittedName>
        <fullName evidence="1">Uncharacterized protein</fullName>
    </submittedName>
</protein>